<protein>
    <recommendedName>
        <fullName evidence="1">VOC domain-containing protein</fullName>
    </recommendedName>
</protein>
<feature type="domain" description="VOC" evidence="1">
    <location>
        <begin position="15"/>
        <end position="138"/>
    </location>
</feature>
<evidence type="ECO:0000259" key="1">
    <source>
        <dbReference type="PROSITE" id="PS51819"/>
    </source>
</evidence>
<dbReference type="InterPro" id="IPR037523">
    <property type="entry name" value="VOC_core"/>
</dbReference>
<name>A0A0D6R366_ARACU</name>
<organism evidence="2">
    <name type="scientific">Araucaria cunninghamii</name>
    <name type="common">Hoop pine</name>
    <name type="synonym">Moreton Bay pine</name>
    <dbReference type="NCBI Taxonomy" id="56994"/>
    <lineage>
        <taxon>Eukaryota</taxon>
        <taxon>Viridiplantae</taxon>
        <taxon>Streptophyta</taxon>
        <taxon>Embryophyta</taxon>
        <taxon>Tracheophyta</taxon>
        <taxon>Spermatophyta</taxon>
        <taxon>Pinopsida</taxon>
        <taxon>Pinidae</taxon>
        <taxon>Conifers II</taxon>
        <taxon>Araucariales</taxon>
        <taxon>Araucariaceae</taxon>
        <taxon>Araucaria</taxon>
    </lineage>
</organism>
<sequence>MEIIIEDPEPLPLLSLNHISLVCNSLQLSLAFYQKVLGFVLVKRPSSFNFDGAWLFNYGVGIHLLQSETSDTEPPKKTMINPRDNHLSFQCTNIGVTEKRLQEMKIDYVKRVIEEKGIYVDQLFFHDPDGYMIEICTCENLPVVPLFPWKNNTVTSCSLKSAHPMQTISPLFRYEKNMEAIGTKRCRSEVQEETLLLDIMDIFI</sequence>
<evidence type="ECO:0000313" key="2">
    <source>
        <dbReference type="EMBL" id="JAG97249.1"/>
    </source>
</evidence>
<dbReference type="Gene3D" id="3.10.180.10">
    <property type="entry name" value="2,3-Dihydroxybiphenyl 1,2-Dioxygenase, domain 1"/>
    <property type="match status" value="1"/>
</dbReference>
<accession>A0A0D6R366</accession>
<dbReference type="InterPro" id="IPR029068">
    <property type="entry name" value="Glyas_Bleomycin-R_OHBP_Dase"/>
</dbReference>
<dbReference type="Pfam" id="PF00903">
    <property type="entry name" value="Glyoxalase"/>
    <property type="match status" value="1"/>
</dbReference>
<dbReference type="SUPFAM" id="SSF54593">
    <property type="entry name" value="Glyoxalase/Bleomycin resistance protein/Dihydroxybiphenyl dioxygenase"/>
    <property type="match status" value="1"/>
</dbReference>
<dbReference type="AlphaFoldDB" id="A0A0D6R366"/>
<dbReference type="PROSITE" id="PS51819">
    <property type="entry name" value="VOC"/>
    <property type="match status" value="1"/>
</dbReference>
<dbReference type="EMBL" id="GCKF01034345">
    <property type="protein sequence ID" value="JAG97249.1"/>
    <property type="molecule type" value="Transcribed_RNA"/>
</dbReference>
<proteinExistence type="predicted"/>
<dbReference type="PANTHER" id="PTHR46142:SF3">
    <property type="entry name" value="F18B13.24 PROTEIN"/>
    <property type="match status" value="1"/>
</dbReference>
<dbReference type="PANTHER" id="PTHR46142">
    <property type="match status" value="1"/>
</dbReference>
<dbReference type="CDD" id="cd07245">
    <property type="entry name" value="VOC_like"/>
    <property type="match status" value="1"/>
</dbReference>
<dbReference type="InterPro" id="IPR004360">
    <property type="entry name" value="Glyas_Fos-R_dOase_dom"/>
</dbReference>
<reference evidence="2" key="1">
    <citation type="submission" date="2015-03" db="EMBL/GenBank/DDBJ databases">
        <title>A transcriptome of Araucaria cunninghamii, an australian fine timber species.</title>
        <authorList>
            <person name="Jing Yi C.J.Y."/>
            <person name="Yin San L.Y.S."/>
            <person name="Abdul Karim S.S."/>
            <person name="Wan Azmi N.N."/>
            <person name="Hercus R.R."/>
            <person name="Croft L.L."/>
        </authorList>
    </citation>
    <scope>NUCLEOTIDE SEQUENCE</scope>
    <source>
        <strain evidence="2">MI0301</strain>
        <tissue evidence="2">Leaf</tissue>
    </source>
</reference>